<keyword evidence="6" id="KW-0067">ATP-binding</keyword>
<feature type="domain" description="AAA+ ATPase" evidence="10">
    <location>
        <begin position="21"/>
        <end position="507"/>
    </location>
</feature>
<organism evidence="11">
    <name type="scientific">freshwater metagenome</name>
    <dbReference type="NCBI Taxonomy" id="449393"/>
    <lineage>
        <taxon>unclassified sequences</taxon>
        <taxon>metagenomes</taxon>
        <taxon>ecological metagenomes</taxon>
    </lineage>
</organism>
<evidence type="ECO:0000256" key="4">
    <source>
        <dbReference type="ARBA" id="ARBA00022741"/>
    </source>
</evidence>
<evidence type="ECO:0000256" key="8">
    <source>
        <dbReference type="ARBA" id="ARBA00033408"/>
    </source>
</evidence>
<dbReference type="PANTHER" id="PTHR11059">
    <property type="entry name" value="DNA REPAIR PROTEIN RECN"/>
    <property type="match status" value="1"/>
</dbReference>
<dbReference type="InterPro" id="IPR027417">
    <property type="entry name" value="P-loop_NTPase"/>
</dbReference>
<evidence type="ECO:0000256" key="6">
    <source>
        <dbReference type="ARBA" id="ARBA00022840"/>
    </source>
</evidence>
<dbReference type="NCBIfam" id="TIGR00634">
    <property type="entry name" value="recN"/>
    <property type="match status" value="1"/>
</dbReference>
<evidence type="ECO:0000256" key="7">
    <source>
        <dbReference type="ARBA" id="ARBA00023204"/>
    </source>
</evidence>
<dbReference type="CDD" id="cd03241">
    <property type="entry name" value="ABC_RecN"/>
    <property type="match status" value="1"/>
</dbReference>
<dbReference type="GO" id="GO:0005524">
    <property type="term" value="F:ATP binding"/>
    <property type="evidence" value="ECO:0007669"/>
    <property type="project" value="UniProtKB-KW"/>
</dbReference>
<dbReference type="InterPro" id="IPR003593">
    <property type="entry name" value="AAA+_ATPase"/>
</dbReference>
<evidence type="ECO:0000259" key="10">
    <source>
        <dbReference type="SMART" id="SM00382"/>
    </source>
</evidence>
<dbReference type="SMART" id="SM00382">
    <property type="entry name" value="AAA"/>
    <property type="match status" value="1"/>
</dbReference>
<dbReference type="Gene3D" id="3.40.50.300">
    <property type="entry name" value="P-loop containing nucleotide triphosphate hydrolases"/>
    <property type="match status" value="2"/>
</dbReference>
<evidence type="ECO:0000256" key="9">
    <source>
        <dbReference type="SAM" id="Coils"/>
    </source>
</evidence>
<comment type="similarity">
    <text evidence="2">Belongs to the RecN family.</text>
</comment>
<keyword evidence="7" id="KW-0234">DNA repair</keyword>
<feature type="coiled-coil region" evidence="9">
    <location>
        <begin position="161"/>
        <end position="209"/>
    </location>
</feature>
<dbReference type="GO" id="GO:0043590">
    <property type="term" value="C:bacterial nucleoid"/>
    <property type="evidence" value="ECO:0007669"/>
    <property type="project" value="TreeGrafter"/>
</dbReference>
<dbReference type="FunFam" id="3.40.50.300:FF:000356">
    <property type="entry name" value="DNA repair protein RecN"/>
    <property type="match status" value="1"/>
</dbReference>
<evidence type="ECO:0000256" key="1">
    <source>
        <dbReference type="ARBA" id="ARBA00003618"/>
    </source>
</evidence>
<keyword evidence="5" id="KW-0227">DNA damage</keyword>
<evidence type="ECO:0000256" key="2">
    <source>
        <dbReference type="ARBA" id="ARBA00009441"/>
    </source>
</evidence>
<feature type="coiled-coil region" evidence="9">
    <location>
        <begin position="328"/>
        <end position="362"/>
    </location>
</feature>
<dbReference type="Pfam" id="PF02463">
    <property type="entry name" value="SMC_N"/>
    <property type="match status" value="1"/>
</dbReference>
<protein>
    <recommendedName>
        <fullName evidence="3">DNA repair protein RecN</fullName>
    </recommendedName>
    <alternativeName>
        <fullName evidence="8">Recombination protein N</fullName>
    </alternativeName>
</protein>
<dbReference type="InterPro" id="IPR004604">
    <property type="entry name" value="DNA_recomb/repair_RecN"/>
</dbReference>
<evidence type="ECO:0000256" key="3">
    <source>
        <dbReference type="ARBA" id="ARBA00021315"/>
    </source>
</evidence>
<dbReference type="GO" id="GO:0009432">
    <property type="term" value="P:SOS response"/>
    <property type="evidence" value="ECO:0007669"/>
    <property type="project" value="TreeGrafter"/>
</dbReference>
<gene>
    <name evidence="11" type="ORF">UFOPK1503_01062</name>
</gene>
<dbReference type="EMBL" id="CAEZST010000024">
    <property type="protein sequence ID" value="CAB4551127.1"/>
    <property type="molecule type" value="Genomic_DNA"/>
</dbReference>
<dbReference type="GO" id="GO:0006281">
    <property type="term" value="P:DNA repair"/>
    <property type="evidence" value="ECO:0007669"/>
    <property type="project" value="UniProtKB-KW"/>
</dbReference>
<dbReference type="PANTHER" id="PTHR11059:SF0">
    <property type="entry name" value="DNA REPAIR PROTEIN RECN"/>
    <property type="match status" value="1"/>
</dbReference>
<dbReference type="InterPro" id="IPR003395">
    <property type="entry name" value="RecF/RecN/SMC_N"/>
</dbReference>
<reference evidence="11" key="1">
    <citation type="submission" date="2020-05" db="EMBL/GenBank/DDBJ databases">
        <authorList>
            <person name="Chiriac C."/>
            <person name="Salcher M."/>
            <person name="Ghai R."/>
            <person name="Kavagutti S V."/>
        </authorList>
    </citation>
    <scope>NUCLEOTIDE SEQUENCE</scope>
</reference>
<dbReference type="GO" id="GO:0006310">
    <property type="term" value="P:DNA recombination"/>
    <property type="evidence" value="ECO:0007669"/>
    <property type="project" value="InterPro"/>
</dbReference>
<evidence type="ECO:0000313" key="11">
    <source>
        <dbReference type="EMBL" id="CAB4551127.1"/>
    </source>
</evidence>
<dbReference type="SUPFAM" id="SSF52540">
    <property type="entry name" value="P-loop containing nucleoside triphosphate hydrolases"/>
    <property type="match status" value="1"/>
</dbReference>
<evidence type="ECO:0000256" key="5">
    <source>
        <dbReference type="ARBA" id="ARBA00022763"/>
    </source>
</evidence>
<proteinExistence type="inferred from homology"/>
<dbReference type="PIRSF" id="PIRSF003128">
    <property type="entry name" value="RecN"/>
    <property type="match status" value="1"/>
</dbReference>
<sequence>MIETLSIRSLGVISSAQLELPTGFTAITGETGAGKTMLLTGVGLLLGERADSSVVRSGEKQLLVEGRIHSKDQGLLEKLAELGAEVSGGEIIINRTVSSDGRSRAAIGGAAVPVSTLNSVAQELVTVHGQSEQIRLKSISKQRQALDDFAGETLKSSLASYQQTYSQFRELEQRLSRLQSASEQDSFRIAKLREQLADLERLKPEQGELTRISDQLSRLTNVESLRQAAAEAHELVAGDDLDARSQLGRAKRVLESSSDGTLREMAKLVSEATGLVNELALQLSAYLTDLEADPNTLDQLQRRKAELVSLERKYGSSVDELASATPALEAELLDLDSSDEQIEKLEMQLAAAESQLALAAKGLTEKRKSAAKELSKRVSQELSQLAMGDAQLEIAISELAEFEASGADKVEFLLANRSGAEPRPLSKGASGGELSRIMLAIELVLAGKSPMPTMIFDEVDAGVGGAAAVELGRRLKELARSTQVIVVTHLPQVAAFADHQIRIFKDSSGGVSASSVNALNKQEREQELARMLSGNAESDIALSHARELLNLSN</sequence>
<dbReference type="AlphaFoldDB" id="A0A6J6CI76"/>
<keyword evidence="4" id="KW-0547">Nucleotide-binding</keyword>
<accession>A0A6J6CI76</accession>
<comment type="function">
    <text evidence="1">May be involved in recombinational repair of damaged DNA.</text>
</comment>
<keyword evidence="9" id="KW-0175">Coiled coil</keyword>
<name>A0A6J6CI76_9ZZZZ</name>